<dbReference type="InterPro" id="IPR017853">
    <property type="entry name" value="GH"/>
</dbReference>
<feature type="domain" description="CBM2" evidence="10">
    <location>
        <begin position="392"/>
        <end position="499"/>
    </location>
</feature>
<keyword evidence="12" id="KW-1185">Reference proteome</keyword>
<name>A0A5Q0BD70_9GAMM</name>
<dbReference type="Pfam" id="PF00553">
    <property type="entry name" value="CBM_2"/>
    <property type="match status" value="2"/>
</dbReference>
<feature type="chain" id="PRO_5024945827" description="Endoglucanase" evidence="9">
    <location>
        <begin position="23"/>
        <end position="584"/>
    </location>
</feature>
<keyword evidence="6 7" id="KW-0624">Polysaccharide degradation</keyword>
<dbReference type="GO" id="GO:0008810">
    <property type="term" value="F:cellulase activity"/>
    <property type="evidence" value="ECO:0007669"/>
    <property type="project" value="UniProtKB-EC"/>
</dbReference>
<evidence type="ECO:0000256" key="6">
    <source>
        <dbReference type="ARBA" id="ARBA00023326"/>
    </source>
</evidence>
<dbReference type="OrthoDB" id="1153097at2"/>
<evidence type="ECO:0000256" key="4">
    <source>
        <dbReference type="ARBA" id="ARBA00023277"/>
    </source>
</evidence>
<dbReference type="InterPro" id="IPR001547">
    <property type="entry name" value="Glyco_hydro_5"/>
</dbReference>
<evidence type="ECO:0000313" key="11">
    <source>
        <dbReference type="EMBL" id="QFY41750.1"/>
    </source>
</evidence>
<evidence type="ECO:0000259" key="10">
    <source>
        <dbReference type="PROSITE" id="PS51173"/>
    </source>
</evidence>
<evidence type="ECO:0000256" key="7">
    <source>
        <dbReference type="RuleBase" id="RU361153"/>
    </source>
</evidence>
<dbReference type="InterPro" id="IPR008965">
    <property type="entry name" value="CBM2/CBM3_carb-bd_dom_sf"/>
</dbReference>
<dbReference type="Pfam" id="PF00150">
    <property type="entry name" value="Cellulase"/>
    <property type="match status" value="1"/>
</dbReference>
<dbReference type="PANTHER" id="PTHR35923">
    <property type="entry name" value="MAJOR EXTRACELLULAR ENDOGLUCANASE"/>
    <property type="match status" value="1"/>
</dbReference>
<evidence type="ECO:0000256" key="5">
    <source>
        <dbReference type="ARBA" id="ARBA00023295"/>
    </source>
</evidence>
<keyword evidence="9" id="KW-0732">Signal</keyword>
<dbReference type="Proteomes" id="UP000325755">
    <property type="component" value="Chromosome"/>
</dbReference>
<dbReference type="GO" id="GO:0030245">
    <property type="term" value="P:cellulose catabolic process"/>
    <property type="evidence" value="ECO:0007669"/>
    <property type="project" value="UniProtKB-KW"/>
</dbReference>
<evidence type="ECO:0000256" key="9">
    <source>
        <dbReference type="SAM" id="SignalP"/>
    </source>
</evidence>
<dbReference type="InterPro" id="IPR018087">
    <property type="entry name" value="Glyco_hydro_5_CS"/>
</dbReference>
<gene>
    <name evidence="11" type="ORF">F6R98_03160</name>
</gene>
<feature type="domain" description="CBM2" evidence="10">
    <location>
        <begin position="491"/>
        <end position="584"/>
    </location>
</feature>
<accession>A0A5Q0BD70</accession>
<evidence type="ECO:0000256" key="8">
    <source>
        <dbReference type="SAM" id="MobiDB-lite"/>
    </source>
</evidence>
<dbReference type="KEGG" id="mmob:F6R98_03160"/>
<dbReference type="InterPro" id="IPR012291">
    <property type="entry name" value="CBM2_carb-bd_dom_sf"/>
</dbReference>
<dbReference type="SUPFAM" id="SSF49384">
    <property type="entry name" value="Carbohydrate-binding domain"/>
    <property type="match status" value="2"/>
</dbReference>
<organism evidence="11 12">
    <name type="scientific">Candidatus Methylospira mobilis</name>
    <dbReference type="NCBI Taxonomy" id="1808979"/>
    <lineage>
        <taxon>Bacteria</taxon>
        <taxon>Pseudomonadati</taxon>
        <taxon>Pseudomonadota</taxon>
        <taxon>Gammaproteobacteria</taxon>
        <taxon>Methylococcales</taxon>
        <taxon>Methylococcaceae</taxon>
        <taxon>Candidatus Methylospira</taxon>
    </lineage>
</organism>
<dbReference type="Gene3D" id="2.60.40.290">
    <property type="match status" value="2"/>
</dbReference>
<dbReference type="RefSeq" id="WP_153247734.1">
    <property type="nucleotide sequence ID" value="NZ_CP044205.1"/>
</dbReference>
<feature type="signal peptide" evidence="9">
    <location>
        <begin position="1"/>
        <end position="22"/>
    </location>
</feature>
<comment type="catalytic activity">
    <reaction evidence="1 7">
        <text>Endohydrolysis of (1-&gt;4)-beta-D-glucosidic linkages in cellulose, lichenin and cereal beta-D-glucans.</text>
        <dbReference type="EC" id="3.2.1.4"/>
    </reaction>
</comment>
<dbReference type="AlphaFoldDB" id="A0A5Q0BD70"/>
<evidence type="ECO:0000256" key="2">
    <source>
        <dbReference type="ARBA" id="ARBA00022801"/>
    </source>
</evidence>
<protein>
    <recommendedName>
        <fullName evidence="7">Endoglucanase</fullName>
        <ecNumber evidence="7">3.2.1.4</ecNumber>
    </recommendedName>
</protein>
<sequence length="584" mass="62432">MKISLVKTAVISLLFWTAGVHAYTVQDGTVYDDANHPIQLQGVNWFGFETSDRIVNGLWARNWQSMIDQMKSLGFNAVRIPVCPDTLVGASATNYDRTLNPDLVGKNSLQILDAVLAEFDRQQFYILLDHHRLNCNAGISELWYESDYSAQSWISDLKFMANRYKSLPHFIGIDLKNEPHGAATWGTGNASTDWNGAAAMAATAVLNAAPDILVFVEGVEGNPVCSGTTAHWWGGNLEPLSCYPLNIPSNKLVLAPHVYGPDVYEQTYFSDPTFPDNMPAIWDAHFGQFKKAGYTLAIGEIGGKYGHGGDPKDVKFQNALIAYLKGKGITNLFYWSWNPNSGDTGGILQDDWTAVWQDKVNLLASLWGLSGSGTTTTTTTQPTTTTTPVVTPPTPTGTTSLAGKTTINSDWGTGYCATVTVLNSTPATVFWNTSVTIQGTVNNLWNAGYTQSGSELLASGLSWNNTVASGASVTFGFCATRPASTSTTTSAPAAPATSTNGITSVLSISSDWGAGYCAQVNVTNGGNTATQSWQVTQQVGGRINNLWNAVYTQSGSTLTASSISGQNNVISAGGTTQFGFCATR</sequence>
<dbReference type="InParanoid" id="A0A5Q0BD70"/>
<proteinExistence type="inferred from homology"/>
<dbReference type="SMART" id="SM00637">
    <property type="entry name" value="CBD_II"/>
    <property type="match status" value="2"/>
</dbReference>
<keyword evidence="5 7" id="KW-0326">Glycosidase</keyword>
<feature type="region of interest" description="Disordered" evidence="8">
    <location>
        <begin position="374"/>
        <end position="402"/>
    </location>
</feature>
<dbReference type="EC" id="3.2.1.4" evidence="7"/>
<dbReference type="PROSITE" id="PS00659">
    <property type="entry name" value="GLYCOSYL_HYDROL_F5"/>
    <property type="match status" value="1"/>
</dbReference>
<reference evidence="11 12" key="1">
    <citation type="submission" date="2019-09" db="EMBL/GenBank/DDBJ databases">
        <title>Ecophysiology of the spiral-shaped methanotroph Methylospira mobilis as revealed by the complete genome sequence.</title>
        <authorList>
            <person name="Oshkin I.Y."/>
            <person name="Dedysh S.N."/>
            <person name="Miroshnikov K."/>
            <person name="Danilova O.V."/>
            <person name="Hakobyan A."/>
            <person name="Liesack W."/>
        </authorList>
    </citation>
    <scope>NUCLEOTIDE SEQUENCE [LARGE SCALE GENOMIC DNA]</scope>
    <source>
        <strain evidence="11 12">Shm1</strain>
    </source>
</reference>
<dbReference type="Gene3D" id="3.20.20.80">
    <property type="entry name" value="Glycosidases"/>
    <property type="match status" value="1"/>
</dbReference>
<evidence type="ECO:0000313" key="12">
    <source>
        <dbReference type="Proteomes" id="UP000325755"/>
    </source>
</evidence>
<keyword evidence="4 7" id="KW-0119">Carbohydrate metabolism</keyword>
<feature type="compositionally biased region" description="Low complexity" evidence="8">
    <location>
        <begin position="374"/>
        <end position="389"/>
    </location>
</feature>
<evidence type="ECO:0000256" key="3">
    <source>
        <dbReference type="ARBA" id="ARBA00023001"/>
    </source>
</evidence>
<keyword evidence="3 7" id="KW-0136">Cellulose degradation</keyword>
<comment type="similarity">
    <text evidence="7">Belongs to the glycosyl hydrolase 5 (cellulase A) family.</text>
</comment>
<dbReference type="GO" id="GO:0030247">
    <property type="term" value="F:polysaccharide binding"/>
    <property type="evidence" value="ECO:0007669"/>
    <property type="project" value="UniProtKB-UniRule"/>
</dbReference>
<dbReference type="SUPFAM" id="SSF51445">
    <property type="entry name" value="(Trans)glycosidases"/>
    <property type="match status" value="1"/>
</dbReference>
<keyword evidence="2 7" id="KW-0378">Hydrolase</keyword>
<dbReference type="PROSITE" id="PS51173">
    <property type="entry name" value="CBM2"/>
    <property type="match status" value="2"/>
</dbReference>
<dbReference type="InterPro" id="IPR001919">
    <property type="entry name" value="CBD2"/>
</dbReference>
<evidence type="ECO:0000256" key="1">
    <source>
        <dbReference type="ARBA" id="ARBA00000966"/>
    </source>
</evidence>
<dbReference type="EMBL" id="CP044205">
    <property type="protein sequence ID" value="QFY41750.1"/>
    <property type="molecule type" value="Genomic_DNA"/>
</dbReference>
<dbReference type="PANTHER" id="PTHR35923:SF2">
    <property type="entry name" value="ENDOGLUCANASE"/>
    <property type="match status" value="1"/>
</dbReference>